<dbReference type="EMBL" id="JWIC01000010">
    <property type="protein sequence ID" value="KID54962.1"/>
    <property type="molecule type" value="Genomic_DNA"/>
</dbReference>
<evidence type="ECO:0000313" key="8">
    <source>
        <dbReference type="Proteomes" id="UP000031327"/>
    </source>
</evidence>
<feature type="domain" description="RNA polymerase sigma factor 70 region 4 type 2" evidence="6">
    <location>
        <begin position="105"/>
        <end position="157"/>
    </location>
</feature>
<dbReference type="InterPro" id="IPR039425">
    <property type="entry name" value="RNA_pol_sigma-70-like"/>
</dbReference>
<dbReference type="Proteomes" id="UP000031327">
    <property type="component" value="Unassembled WGS sequence"/>
</dbReference>
<evidence type="ECO:0000256" key="4">
    <source>
        <dbReference type="ARBA" id="ARBA00023163"/>
    </source>
</evidence>
<keyword evidence="2" id="KW-0805">Transcription regulation</keyword>
<dbReference type="Pfam" id="PF08281">
    <property type="entry name" value="Sigma70_r4_2"/>
    <property type="match status" value="1"/>
</dbReference>
<dbReference type="GO" id="GO:0016987">
    <property type="term" value="F:sigma factor activity"/>
    <property type="evidence" value="ECO:0007669"/>
    <property type="project" value="UniProtKB-KW"/>
</dbReference>
<comment type="caution">
    <text evidence="7">The sequence shown here is derived from an EMBL/GenBank/DDBJ whole genome shotgun (WGS) entry which is preliminary data.</text>
</comment>
<proteinExistence type="inferred from homology"/>
<dbReference type="InterPro" id="IPR013324">
    <property type="entry name" value="RNA_pol_sigma_r3/r4-like"/>
</dbReference>
<dbReference type="InterPro" id="IPR013325">
    <property type="entry name" value="RNA_pol_sigma_r2"/>
</dbReference>
<gene>
    <name evidence="7" type="ORF">JF50_24335</name>
</gene>
<reference evidence="7 8" key="1">
    <citation type="submission" date="2014-12" db="EMBL/GenBank/DDBJ databases">
        <title>Draft Genome Sequence of Pseudoalteromonas luteoviolacea HI1.</title>
        <authorList>
            <person name="Asahina A.Y."/>
            <person name="Hadfield M.G."/>
        </authorList>
    </citation>
    <scope>NUCLEOTIDE SEQUENCE [LARGE SCALE GENOMIC DNA]</scope>
    <source>
        <strain evidence="7 8">HI1</strain>
    </source>
</reference>
<comment type="similarity">
    <text evidence="1">Belongs to the sigma-70 factor family. ECF subfamily.</text>
</comment>
<dbReference type="InterPro" id="IPR036388">
    <property type="entry name" value="WH-like_DNA-bd_sf"/>
</dbReference>
<dbReference type="InterPro" id="IPR013249">
    <property type="entry name" value="RNA_pol_sigma70_r4_t2"/>
</dbReference>
<keyword evidence="4" id="KW-0804">Transcription</keyword>
<dbReference type="GO" id="GO:0003677">
    <property type="term" value="F:DNA binding"/>
    <property type="evidence" value="ECO:0007669"/>
    <property type="project" value="InterPro"/>
</dbReference>
<organism evidence="7 8">
    <name type="scientific">Pseudoalteromonas luteoviolacea</name>
    <dbReference type="NCBI Taxonomy" id="43657"/>
    <lineage>
        <taxon>Bacteria</taxon>
        <taxon>Pseudomonadati</taxon>
        <taxon>Pseudomonadota</taxon>
        <taxon>Gammaproteobacteria</taxon>
        <taxon>Alteromonadales</taxon>
        <taxon>Pseudoalteromonadaceae</taxon>
        <taxon>Pseudoalteromonas</taxon>
    </lineage>
</organism>
<name>A0A0C1QIH4_9GAMM</name>
<dbReference type="SUPFAM" id="SSF88659">
    <property type="entry name" value="Sigma3 and sigma4 domains of RNA polymerase sigma factors"/>
    <property type="match status" value="1"/>
</dbReference>
<dbReference type="PANTHER" id="PTHR43133">
    <property type="entry name" value="RNA POLYMERASE ECF-TYPE SIGMA FACTO"/>
    <property type="match status" value="1"/>
</dbReference>
<dbReference type="Gene3D" id="1.10.10.10">
    <property type="entry name" value="Winged helix-like DNA-binding domain superfamily/Winged helix DNA-binding domain"/>
    <property type="match status" value="1"/>
</dbReference>
<dbReference type="InterPro" id="IPR007627">
    <property type="entry name" value="RNA_pol_sigma70_r2"/>
</dbReference>
<evidence type="ECO:0000256" key="3">
    <source>
        <dbReference type="ARBA" id="ARBA00023082"/>
    </source>
</evidence>
<keyword evidence="3" id="KW-0731">Sigma factor</keyword>
<sequence length="165" mass="18812">MQINSLYQDHHSWLRQFLYGKLNCQAQAADIAQDTFLRLLNKQAANKLEPIHSPRAYLTTLATGLVNNHWRRQSIEQAYLETLAQQPEHMAPSPEAQQMIIHTLEQLSLVLEKLPQRVRQVFIMARIDGLAYKDIATQLGISVNMVQKAMCKAILACVEVQSESM</sequence>
<dbReference type="AlphaFoldDB" id="A0A0C1QIH4"/>
<evidence type="ECO:0000256" key="1">
    <source>
        <dbReference type="ARBA" id="ARBA00010641"/>
    </source>
</evidence>
<feature type="domain" description="RNA polymerase sigma-70 region 2" evidence="5">
    <location>
        <begin position="6"/>
        <end position="74"/>
    </location>
</feature>
<protein>
    <recommendedName>
        <fullName evidence="9">RNA polymerase subunit sigma</fullName>
    </recommendedName>
</protein>
<evidence type="ECO:0000259" key="5">
    <source>
        <dbReference type="Pfam" id="PF04542"/>
    </source>
</evidence>
<dbReference type="GO" id="GO:0006352">
    <property type="term" value="P:DNA-templated transcription initiation"/>
    <property type="evidence" value="ECO:0007669"/>
    <property type="project" value="InterPro"/>
</dbReference>
<evidence type="ECO:0000259" key="6">
    <source>
        <dbReference type="Pfam" id="PF08281"/>
    </source>
</evidence>
<dbReference type="RefSeq" id="WP_039611856.1">
    <property type="nucleotide sequence ID" value="NZ_JWIC01000010.1"/>
</dbReference>
<evidence type="ECO:0008006" key="9">
    <source>
        <dbReference type="Google" id="ProtNLM"/>
    </source>
</evidence>
<dbReference type="InterPro" id="IPR014284">
    <property type="entry name" value="RNA_pol_sigma-70_dom"/>
</dbReference>
<dbReference type="Gene3D" id="1.10.1740.10">
    <property type="match status" value="1"/>
</dbReference>
<evidence type="ECO:0000256" key="2">
    <source>
        <dbReference type="ARBA" id="ARBA00023015"/>
    </source>
</evidence>
<dbReference type="NCBIfam" id="TIGR02937">
    <property type="entry name" value="sigma70-ECF"/>
    <property type="match status" value="1"/>
</dbReference>
<dbReference type="PANTHER" id="PTHR43133:SF63">
    <property type="entry name" value="RNA POLYMERASE SIGMA FACTOR FECI-RELATED"/>
    <property type="match status" value="1"/>
</dbReference>
<evidence type="ECO:0000313" key="7">
    <source>
        <dbReference type="EMBL" id="KID54962.1"/>
    </source>
</evidence>
<dbReference type="Pfam" id="PF04542">
    <property type="entry name" value="Sigma70_r2"/>
    <property type="match status" value="1"/>
</dbReference>
<accession>A0A0C1QIH4</accession>
<dbReference type="OrthoDB" id="9797134at2"/>
<dbReference type="SUPFAM" id="SSF88946">
    <property type="entry name" value="Sigma2 domain of RNA polymerase sigma factors"/>
    <property type="match status" value="1"/>
</dbReference>